<dbReference type="EMBL" id="DS028100">
    <property type="protein sequence ID" value="KMP10029.1"/>
    <property type="molecule type" value="Genomic_DNA"/>
</dbReference>
<gene>
    <name evidence="2" type="ORF">CIRG_09262</name>
</gene>
<name>A0A0J6YRY9_COCIT</name>
<organism evidence="2 3">
    <name type="scientific">Coccidioides immitis RMSCC 2394</name>
    <dbReference type="NCBI Taxonomy" id="404692"/>
    <lineage>
        <taxon>Eukaryota</taxon>
        <taxon>Fungi</taxon>
        <taxon>Dikarya</taxon>
        <taxon>Ascomycota</taxon>
        <taxon>Pezizomycotina</taxon>
        <taxon>Eurotiomycetes</taxon>
        <taxon>Eurotiomycetidae</taxon>
        <taxon>Onygenales</taxon>
        <taxon>Onygenaceae</taxon>
        <taxon>Coccidioides</taxon>
    </lineage>
</organism>
<sequence>MSAMSAMSAILPCLSALCHPQNARAVVVPSRNRCISLPQDVACQTTRSGNHSAVAASPGSSQGNMDSFAQRLPGLLRLLSLWLYRETQSPQGRLPWPWKQPDSCHVATPVFIYNSLTRVTRTWFPGQNGGALKKSDPN</sequence>
<accession>A0A0J6YRY9</accession>
<evidence type="ECO:0000313" key="3">
    <source>
        <dbReference type="Proteomes" id="UP000054565"/>
    </source>
</evidence>
<proteinExistence type="predicted"/>
<evidence type="ECO:0000256" key="1">
    <source>
        <dbReference type="SAM" id="SignalP"/>
    </source>
</evidence>
<reference evidence="3" key="1">
    <citation type="journal article" date="2010" name="Genome Res.">
        <title>Population genomic sequencing of Coccidioides fungi reveals recent hybridization and transposon control.</title>
        <authorList>
            <person name="Neafsey D.E."/>
            <person name="Barker B.M."/>
            <person name="Sharpton T.J."/>
            <person name="Stajich J.E."/>
            <person name="Park D.J."/>
            <person name="Whiston E."/>
            <person name="Hung C.-Y."/>
            <person name="McMahan C."/>
            <person name="White J."/>
            <person name="Sykes S."/>
            <person name="Heiman D."/>
            <person name="Young S."/>
            <person name="Zeng Q."/>
            <person name="Abouelleil A."/>
            <person name="Aftuck L."/>
            <person name="Bessette D."/>
            <person name="Brown A."/>
            <person name="FitzGerald M."/>
            <person name="Lui A."/>
            <person name="Macdonald J.P."/>
            <person name="Priest M."/>
            <person name="Orbach M.J."/>
            <person name="Galgiani J.N."/>
            <person name="Kirkland T.N."/>
            <person name="Cole G.T."/>
            <person name="Birren B.W."/>
            <person name="Henn M.R."/>
            <person name="Taylor J.W."/>
            <person name="Rounsley S.D."/>
        </authorList>
    </citation>
    <scope>NUCLEOTIDE SEQUENCE [LARGE SCALE GENOMIC DNA]</scope>
    <source>
        <strain evidence="3">RMSCC 2394</strain>
    </source>
</reference>
<evidence type="ECO:0008006" key="4">
    <source>
        <dbReference type="Google" id="ProtNLM"/>
    </source>
</evidence>
<protein>
    <recommendedName>
        <fullName evidence="4">Secreted protein</fullName>
    </recommendedName>
</protein>
<feature type="signal peptide" evidence="1">
    <location>
        <begin position="1"/>
        <end position="25"/>
    </location>
</feature>
<feature type="chain" id="PRO_5005285162" description="Secreted protein" evidence="1">
    <location>
        <begin position="26"/>
        <end position="138"/>
    </location>
</feature>
<evidence type="ECO:0000313" key="2">
    <source>
        <dbReference type="EMBL" id="KMP10029.1"/>
    </source>
</evidence>
<dbReference type="AlphaFoldDB" id="A0A0J6YRY9"/>
<dbReference type="Proteomes" id="UP000054565">
    <property type="component" value="Unassembled WGS sequence"/>
</dbReference>
<keyword evidence="1" id="KW-0732">Signal</keyword>